<evidence type="ECO:0000313" key="6">
    <source>
        <dbReference type="Proteomes" id="UP000708208"/>
    </source>
</evidence>
<keyword evidence="3" id="KW-0378">Hydrolase</keyword>
<dbReference type="GO" id="GO:0052689">
    <property type="term" value="F:carboxylic ester hydrolase activity"/>
    <property type="evidence" value="ECO:0007669"/>
    <property type="project" value="UniProtKB-KW"/>
</dbReference>
<feature type="chain" id="PRO_5035487523" description="Carboxylic ester hydrolase" evidence="3">
    <location>
        <begin position="23"/>
        <end position="526"/>
    </location>
</feature>
<evidence type="ECO:0000256" key="1">
    <source>
        <dbReference type="ARBA" id="ARBA00022487"/>
    </source>
</evidence>
<proteinExistence type="inferred from homology"/>
<dbReference type="Pfam" id="PF00135">
    <property type="entry name" value="COesterase"/>
    <property type="match status" value="2"/>
</dbReference>
<accession>A0A8J2LKE6</accession>
<dbReference type="OrthoDB" id="19653at2759"/>
<dbReference type="EMBL" id="CAJVCH010571338">
    <property type="protein sequence ID" value="CAG7837243.1"/>
    <property type="molecule type" value="Genomic_DNA"/>
</dbReference>
<dbReference type="PROSITE" id="PS00941">
    <property type="entry name" value="CARBOXYLESTERASE_B_2"/>
    <property type="match status" value="1"/>
</dbReference>
<dbReference type="PANTHER" id="PTHR11559">
    <property type="entry name" value="CARBOXYLESTERASE"/>
    <property type="match status" value="1"/>
</dbReference>
<keyword evidence="6" id="KW-1185">Reference proteome</keyword>
<dbReference type="InterPro" id="IPR019826">
    <property type="entry name" value="Carboxylesterase_B_AS"/>
</dbReference>
<keyword evidence="3" id="KW-0732">Signal</keyword>
<protein>
    <recommendedName>
        <fullName evidence="3">Carboxylic ester hydrolase</fullName>
        <ecNumber evidence="3">3.1.1.-</ecNumber>
    </recommendedName>
</protein>
<evidence type="ECO:0000256" key="3">
    <source>
        <dbReference type="RuleBase" id="RU361235"/>
    </source>
</evidence>
<keyword evidence="1" id="KW-0719">Serine esterase</keyword>
<feature type="domain" description="Carboxylesterase type B" evidence="4">
    <location>
        <begin position="31"/>
        <end position="135"/>
    </location>
</feature>
<dbReference type="EC" id="3.1.1.-" evidence="3"/>
<comment type="similarity">
    <text evidence="3">Belongs to the type-B carboxylesterase/lipase family.</text>
</comment>
<dbReference type="InterPro" id="IPR019819">
    <property type="entry name" value="Carboxylesterase_B_CS"/>
</dbReference>
<organism evidence="5 6">
    <name type="scientific">Allacma fusca</name>
    <dbReference type="NCBI Taxonomy" id="39272"/>
    <lineage>
        <taxon>Eukaryota</taxon>
        <taxon>Metazoa</taxon>
        <taxon>Ecdysozoa</taxon>
        <taxon>Arthropoda</taxon>
        <taxon>Hexapoda</taxon>
        <taxon>Collembola</taxon>
        <taxon>Symphypleona</taxon>
        <taxon>Sminthuridae</taxon>
        <taxon>Allacma</taxon>
    </lineage>
</organism>
<feature type="signal peptide" evidence="3">
    <location>
        <begin position="1"/>
        <end position="22"/>
    </location>
</feature>
<dbReference type="PROSITE" id="PS00122">
    <property type="entry name" value="CARBOXYLESTERASE_B_1"/>
    <property type="match status" value="1"/>
</dbReference>
<reference evidence="5" key="1">
    <citation type="submission" date="2021-06" db="EMBL/GenBank/DDBJ databases">
        <authorList>
            <person name="Hodson N. C."/>
            <person name="Mongue J. A."/>
            <person name="Jaron S. K."/>
        </authorList>
    </citation>
    <scope>NUCLEOTIDE SEQUENCE</scope>
</reference>
<sequence>MSSKLLLLNWAVLLLFICTTLSDVQNIKVTKTVTCSDGPIIGSPLTSREGREYWGFKGIRYANVPGRFKSSVLVEPWKEPLEATEFGPKCPQIGLMDGAIDLGDEDCLFLNIYVPKIESPDLMPVMLWIHGGGFMDAFGGDPEKVTIFGESAGGVAVHLLMLSPAAKGLFRGVISQSGNALCPWAVNTSPVKYARALGSATNCSNTSPQELVDCLLERPVKAILEGTQRLLLTSQGSTGLAFSPTIEFMPSSKPEDFPILTDIPYNLLTKKGRTENSRDVPLVIGINEMEGISLFAAQFIMSEEQLEKLDGNWVQMTSLPFFYEFYVPKEKKHQFGEAIRHYYFVDEPLSSENIHNLINLHTEFFFFRGTKLATELHSSIGAQVYPYVFNYRGQFSLAQLMGLSGEGPTHADELQYLFRSLKEPSNWPNLKNSSPDEDFSKKMVKLWSSFAINGKPTESWGDTWSAAANSAPGVEENAWLVLNQEPKMVKNADIVERINKLDAHYAQYELPQVTWRAEKLLRKDEL</sequence>
<dbReference type="Proteomes" id="UP000708208">
    <property type="component" value="Unassembled WGS sequence"/>
</dbReference>
<gene>
    <name evidence="5" type="ORF">AFUS01_LOCUS46387</name>
</gene>
<feature type="domain" description="Carboxylesterase type B" evidence="4">
    <location>
        <begin position="136"/>
        <end position="487"/>
    </location>
</feature>
<dbReference type="InterPro" id="IPR002018">
    <property type="entry name" value="CarbesteraseB"/>
</dbReference>
<dbReference type="InterPro" id="IPR050309">
    <property type="entry name" value="Type-B_Carboxylest/Lipase"/>
</dbReference>
<evidence type="ECO:0000313" key="5">
    <source>
        <dbReference type="EMBL" id="CAG7837243.1"/>
    </source>
</evidence>
<dbReference type="AlphaFoldDB" id="A0A8J2LKE6"/>
<evidence type="ECO:0000259" key="4">
    <source>
        <dbReference type="Pfam" id="PF00135"/>
    </source>
</evidence>
<name>A0A8J2LKE6_9HEXA</name>
<keyword evidence="2" id="KW-0325">Glycoprotein</keyword>
<evidence type="ECO:0000256" key="2">
    <source>
        <dbReference type="ARBA" id="ARBA00023180"/>
    </source>
</evidence>
<comment type="caution">
    <text evidence="5">The sequence shown here is derived from an EMBL/GenBank/DDBJ whole genome shotgun (WGS) entry which is preliminary data.</text>
</comment>